<keyword evidence="1" id="KW-0472">Membrane</keyword>
<gene>
    <name evidence="2" type="ORF">EYF80_011994</name>
</gene>
<feature type="transmembrane region" description="Helical" evidence="1">
    <location>
        <begin position="53"/>
        <end position="74"/>
    </location>
</feature>
<protein>
    <submittedName>
        <fullName evidence="2">Uncharacterized protein</fullName>
    </submittedName>
</protein>
<evidence type="ECO:0000313" key="3">
    <source>
        <dbReference type="Proteomes" id="UP000314294"/>
    </source>
</evidence>
<keyword evidence="1" id="KW-0812">Transmembrane</keyword>
<reference evidence="2 3" key="1">
    <citation type="submission" date="2019-03" db="EMBL/GenBank/DDBJ databases">
        <title>First draft genome of Liparis tanakae, snailfish: a comprehensive survey of snailfish specific genes.</title>
        <authorList>
            <person name="Kim W."/>
            <person name="Song I."/>
            <person name="Jeong J.-H."/>
            <person name="Kim D."/>
            <person name="Kim S."/>
            <person name="Ryu S."/>
            <person name="Song J.Y."/>
            <person name="Lee S.K."/>
        </authorList>
    </citation>
    <scope>NUCLEOTIDE SEQUENCE [LARGE SCALE GENOMIC DNA]</scope>
    <source>
        <tissue evidence="2">Muscle</tissue>
    </source>
</reference>
<sequence length="213" mass="22909">MNPKVSTTKHITRHWTESMLVVSWALNALISLPIALASSSVASDSRADGTSLLATLVFTTNIGMLAPLKFSPFLDSAAYKRKKILLFLSCGAYPHVKSCPQRLQPSWKTLLSTGDTKHPPNGWNKVVTKSNKVDTKLQGLPIALASSSVASDSRAAGTPLLATLVFTTNIGMFAFECVLSFSTSQDAYAATALSAAYKRMTRRLFLSSSLPPL</sequence>
<dbReference type="AlphaFoldDB" id="A0A4Z2IIE0"/>
<accession>A0A4Z2IIE0</accession>
<dbReference type="EMBL" id="SRLO01000080">
    <property type="protein sequence ID" value="TNN77696.1"/>
    <property type="molecule type" value="Genomic_DNA"/>
</dbReference>
<keyword evidence="3" id="KW-1185">Reference proteome</keyword>
<keyword evidence="1" id="KW-1133">Transmembrane helix</keyword>
<organism evidence="2 3">
    <name type="scientific">Liparis tanakae</name>
    <name type="common">Tanaka's snailfish</name>
    <dbReference type="NCBI Taxonomy" id="230148"/>
    <lineage>
        <taxon>Eukaryota</taxon>
        <taxon>Metazoa</taxon>
        <taxon>Chordata</taxon>
        <taxon>Craniata</taxon>
        <taxon>Vertebrata</taxon>
        <taxon>Euteleostomi</taxon>
        <taxon>Actinopterygii</taxon>
        <taxon>Neopterygii</taxon>
        <taxon>Teleostei</taxon>
        <taxon>Neoteleostei</taxon>
        <taxon>Acanthomorphata</taxon>
        <taxon>Eupercaria</taxon>
        <taxon>Perciformes</taxon>
        <taxon>Cottioidei</taxon>
        <taxon>Cottales</taxon>
        <taxon>Liparidae</taxon>
        <taxon>Liparis</taxon>
    </lineage>
</organism>
<evidence type="ECO:0000256" key="1">
    <source>
        <dbReference type="SAM" id="Phobius"/>
    </source>
</evidence>
<name>A0A4Z2IIE0_9TELE</name>
<proteinExistence type="predicted"/>
<evidence type="ECO:0000313" key="2">
    <source>
        <dbReference type="EMBL" id="TNN77696.1"/>
    </source>
</evidence>
<comment type="caution">
    <text evidence="2">The sequence shown here is derived from an EMBL/GenBank/DDBJ whole genome shotgun (WGS) entry which is preliminary data.</text>
</comment>
<dbReference type="Proteomes" id="UP000314294">
    <property type="component" value="Unassembled WGS sequence"/>
</dbReference>